<evidence type="ECO:0008006" key="4">
    <source>
        <dbReference type="Google" id="ProtNLM"/>
    </source>
</evidence>
<dbReference type="AlphaFoldDB" id="A0A917SZJ6"/>
<sequence>MRKFATPLLAAALGLGPLAAVAEPVSTDGDHAAMSPLRRAAVSAELFEQALAERDPLLALAAASLRRTVFGTEVAREPERDGPVPAGAAEPPVGWEDMLDTAVALAPGDPTIEGLADDMRMARTKGVVSGKVYSISQIGAGGEDTYRPLEYEGNAYAEVYVEGRGPADINVEVFDSAGKLVCSDTDISSIAYCGWRPIVNDTFAVVVMNGGEETSYTLITN</sequence>
<protein>
    <recommendedName>
        <fullName evidence="4">Secreted protein</fullName>
    </recommendedName>
</protein>
<keyword evidence="1" id="KW-0732">Signal</keyword>
<name>A0A917SZJ6_9RHOB</name>
<organism evidence="2 3">
    <name type="scientific">Pseudooceanicola nanhaiensis</name>
    <dbReference type="NCBI Taxonomy" id="375761"/>
    <lineage>
        <taxon>Bacteria</taxon>
        <taxon>Pseudomonadati</taxon>
        <taxon>Pseudomonadota</taxon>
        <taxon>Alphaproteobacteria</taxon>
        <taxon>Rhodobacterales</taxon>
        <taxon>Paracoccaceae</taxon>
        <taxon>Pseudooceanicola</taxon>
    </lineage>
</organism>
<comment type="caution">
    <text evidence="2">The sequence shown here is derived from an EMBL/GenBank/DDBJ whole genome shotgun (WGS) entry which is preliminary data.</text>
</comment>
<dbReference type="Proteomes" id="UP000649829">
    <property type="component" value="Unassembled WGS sequence"/>
</dbReference>
<dbReference type="EMBL" id="BMLF01000002">
    <property type="protein sequence ID" value="GGM03740.1"/>
    <property type="molecule type" value="Genomic_DNA"/>
</dbReference>
<reference evidence="2" key="2">
    <citation type="submission" date="2020-09" db="EMBL/GenBank/DDBJ databases">
        <authorList>
            <person name="Sun Q."/>
            <person name="Zhou Y."/>
        </authorList>
    </citation>
    <scope>NUCLEOTIDE SEQUENCE</scope>
    <source>
        <strain evidence="2">CGMCC 1.6293</strain>
    </source>
</reference>
<evidence type="ECO:0000313" key="2">
    <source>
        <dbReference type="EMBL" id="GGM03740.1"/>
    </source>
</evidence>
<dbReference type="RefSeq" id="WP_028287474.1">
    <property type="nucleotide sequence ID" value="NZ_BMLF01000002.1"/>
</dbReference>
<proteinExistence type="predicted"/>
<keyword evidence="3" id="KW-1185">Reference proteome</keyword>
<evidence type="ECO:0000313" key="3">
    <source>
        <dbReference type="Proteomes" id="UP000649829"/>
    </source>
</evidence>
<feature type="signal peptide" evidence="1">
    <location>
        <begin position="1"/>
        <end position="22"/>
    </location>
</feature>
<feature type="chain" id="PRO_5037173133" description="Secreted protein" evidence="1">
    <location>
        <begin position="23"/>
        <end position="221"/>
    </location>
</feature>
<evidence type="ECO:0000256" key="1">
    <source>
        <dbReference type="SAM" id="SignalP"/>
    </source>
</evidence>
<reference evidence="2" key="1">
    <citation type="journal article" date="2014" name="Int. J. Syst. Evol. Microbiol.">
        <title>Complete genome sequence of Corynebacterium casei LMG S-19264T (=DSM 44701T), isolated from a smear-ripened cheese.</title>
        <authorList>
            <consortium name="US DOE Joint Genome Institute (JGI-PGF)"/>
            <person name="Walter F."/>
            <person name="Albersmeier A."/>
            <person name="Kalinowski J."/>
            <person name="Ruckert C."/>
        </authorList>
    </citation>
    <scope>NUCLEOTIDE SEQUENCE</scope>
    <source>
        <strain evidence="2">CGMCC 1.6293</strain>
    </source>
</reference>
<accession>A0A917SZJ6</accession>
<gene>
    <name evidence="2" type="ORF">GCM10011534_26850</name>
</gene>